<proteinExistence type="predicted"/>
<accession>A0A366AZ88</accession>
<sequence>MFEIEPISLQIEKLVFNLVCQKQPNTFLKIKIIKFFYIIISEQNLYYCKLQVKRRTNRLIFNYKI</sequence>
<name>A0A366AZ88_9FLAO</name>
<dbReference type="Proteomes" id="UP000253676">
    <property type="component" value="Unassembled WGS sequence"/>
</dbReference>
<evidence type="ECO:0000313" key="2">
    <source>
        <dbReference type="Proteomes" id="UP000253676"/>
    </source>
</evidence>
<comment type="caution">
    <text evidence="1">The sequence shown here is derived from an EMBL/GenBank/DDBJ whole genome shotgun (WGS) entry which is preliminary data.</text>
</comment>
<dbReference type="EMBL" id="QNUX01000015">
    <property type="protein sequence ID" value="RBN49227.1"/>
    <property type="molecule type" value="Genomic_DNA"/>
</dbReference>
<organism evidence="1 2">
    <name type="scientific">Flavobacterium psychrolimnae</name>
    <dbReference type="NCBI Taxonomy" id="249351"/>
    <lineage>
        <taxon>Bacteria</taxon>
        <taxon>Pseudomonadati</taxon>
        <taxon>Bacteroidota</taxon>
        <taxon>Flavobacteriia</taxon>
        <taxon>Flavobacteriales</taxon>
        <taxon>Flavobacteriaceae</taxon>
        <taxon>Flavobacterium</taxon>
    </lineage>
</organism>
<protein>
    <submittedName>
        <fullName evidence="1">Uncharacterized protein</fullName>
    </submittedName>
</protein>
<dbReference type="AlphaFoldDB" id="A0A366AZ88"/>
<reference evidence="1 2" key="1">
    <citation type="submission" date="2018-07" db="EMBL/GenBank/DDBJ databases">
        <title>Complete genome sequence of Flavobacterium psychrolimnae LMG 22018.</title>
        <authorList>
            <person name="Kim D.-U."/>
        </authorList>
    </citation>
    <scope>NUCLEOTIDE SEQUENCE [LARGE SCALE GENOMIC DNA]</scope>
    <source>
        <strain evidence="1 2">LMG 22018</strain>
    </source>
</reference>
<keyword evidence="2" id="KW-1185">Reference proteome</keyword>
<evidence type="ECO:0000313" key="1">
    <source>
        <dbReference type="EMBL" id="RBN49227.1"/>
    </source>
</evidence>
<gene>
    <name evidence="1" type="ORF">DR980_14160</name>
</gene>